<organism evidence="2 3">
    <name type="scientific">Burkholderia stagnalis</name>
    <dbReference type="NCBI Taxonomy" id="1503054"/>
    <lineage>
        <taxon>Bacteria</taxon>
        <taxon>Pseudomonadati</taxon>
        <taxon>Pseudomonadota</taxon>
        <taxon>Betaproteobacteria</taxon>
        <taxon>Burkholderiales</taxon>
        <taxon>Burkholderiaceae</taxon>
        <taxon>Burkholderia</taxon>
        <taxon>Burkholderia cepacia complex</taxon>
    </lineage>
</organism>
<reference evidence="2 3" key="1">
    <citation type="submission" date="2018-08" db="EMBL/GenBank/DDBJ databases">
        <title>Comparative analysis of Burkholderia isolates from Puerto Rico.</title>
        <authorList>
            <person name="Hall C."/>
            <person name="Sahl J."/>
            <person name="Wagner D."/>
        </authorList>
    </citation>
    <scope>NUCLEOTIDE SEQUENCE [LARGE SCALE GENOMIC DNA]</scope>
    <source>
        <strain evidence="2 3">Bp8966</strain>
    </source>
</reference>
<comment type="caution">
    <text evidence="2">The sequence shown here is derived from an EMBL/GenBank/DDBJ whole genome shotgun (WGS) entry which is preliminary data.</text>
</comment>
<proteinExistence type="predicted"/>
<dbReference type="EMBL" id="QTPM01000187">
    <property type="protein sequence ID" value="RQY75772.1"/>
    <property type="molecule type" value="Genomic_DNA"/>
</dbReference>
<dbReference type="InterPro" id="IPR004929">
    <property type="entry name" value="I-spanin"/>
</dbReference>
<evidence type="ECO:0000313" key="2">
    <source>
        <dbReference type="EMBL" id="RQY75772.1"/>
    </source>
</evidence>
<evidence type="ECO:0000313" key="3">
    <source>
        <dbReference type="Proteomes" id="UP000281098"/>
    </source>
</evidence>
<sequence>MLGLVRWGPYLLAALIGAALAGGLTATLGAKRLALEQAAHARDNQQHAQQMKAVSDAALAAEQQALAQRDAAAQRIETLNTRLTEEAEHHEDDNRRLRAALASGTERVRVAVTDCATGGRRVPGAAGAAGVGDGGAAVAELDRAVAQRVFGVAGDDQHEIDKLSALQGYVCAIRPQTPACAK</sequence>
<name>A0ABX9YDG3_9BURK</name>
<keyword evidence="1" id="KW-0175">Coiled coil</keyword>
<feature type="coiled-coil region" evidence="1">
    <location>
        <begin position="73"/>
        <end position="100"/>
    </location>
</feature>
<keyword evidence="3" id="KW-1185">Reference proteome</keyword>
<protein>
    <submittedName>
        <fullName evidence="2">Lysozyme</fullName>
    </submittedName>
</protein>
<dbReference type="Pfam" id="PF03245">
    <property type="entry name" value="Phage_lysis"/>
    <property type="match status" value="1"/>
</dbReference>
<gene>
    <name evidence="2" type="ORF">DF017_37580</name>
</gene>
<accession>A0ABX9YDG3</accession>
<evidence type="ECO:0000256" key="1">
    <source>
        <dbReference type="SAM" id="Coils"/>
    </source>
</evidence>
<dbReference type="Proteomes" id="UP000281098">
    <property type="component" value="Unassembled WGS sequence"/>
</dbReference>